<dbReference type="OrthoDB" id="9927455at2"/>
<protein>
    <submittedName>
        <fullName evidence="1">Uncharacterized protein</fullName>
    </submittedName>
</protein>
<reference evidence="1 2" key="1">
    <citation type="submission" date="2017-05" db="EMBL/GenBank/DDBJ databases">
        <authorList>
            <person name="Varghese N."/>
            <person name="Submissions S."/>
        </authorList>
    </citation>
    <scope>NUCLEOTIDE SEQUENCE [LARGE SCALE GENOMIC DNA]</scope>
    <source>
        <strain evidence="1 2">DSM 21985</strain>
    </source>
</reference>
<dbReference type="AlphaFoldDB" id="A0A521CEG9"/>
<dbReference type="Proteomes" id="UP000317557">
    <property type="component" value="Unassembled WGS sequence"/>
</dbReference>
<gene>
    <name evidence="1" type="ORF">SAMN06265219_10587</name>
</gene>
<sequence>MELYKRLELPDPKFKRHDYITDHKGQSFEIRFFEWDFEREEYYYFPMPDTFAGKIYEGDAKLTDPPKDTSMVVYELLFGEK</sequence>
<name>A0A521CEG9_9BACT</name>
<keyword evidence="2" id="KW-1185">Reference proteome</keyword>
<accession>A0A521CEG9</accession>
<evidence type="ECO:0000313" key="2">
    <source>
        <dbReference type="Proteomes" id="UP000317557"/>
    </source>
</evidence>
<dbReference type="RefSeq" id="WP_142453917.1">
    <property type="nucleotide sequence ID" value="NZ_FXTP01000005.1"/>
</dbReference>
<organism evidence="1 2">
    <name type="scientific">Gracilimonas mengyeensis</name>
    <dbReference type="NCBI Taxonomy" id="1302730"/>
    <lineage>
        <taxon>Bacteria</taxon>
        <taxon>Pseudomonadati</taxon>
        <taxon>Balneolota</taxon>
        <taxon>Balneolia</taxon>
        <taxon>Balneolales</taxon>
        <taxon>Balneolaceae</taxon>
        <taxon>Gracilimonas</taxon>
    </lineage>
</organism>
<dbReference type="EMBL" id="FXTP01000005">
    <property type="protein sequence ID" value="SMO57827.1"/>
    <property type="molecule type" value="Genomic_DNA"/>
</dbReference>
<proteinExistence type="predicted"/>
<evidence type="ECO:0000313" key="1">
    <source>
        <dbReference type="EMBL" id="SMO57827.1"/>
    </source>
</evidence>